<dbReference type="Proteomes" id="UP000192578">
    <property type="component" value="Unassembled WGS sequence"/>
</dbReference>
<sequence>MILQTLPGIVYSRPVRFNDFGREFVWLRVDSCRRTPASSRFRLLITTVALVFHGLLMECCFTIRRVLRSGQICSTQLEIGKYRYYHVPSPRHFLTTLDGTIRPEVAALYHPHTAHGLQPFSMPEC</sequence>
<accession>A0A9X6NID9</accession>
<evidence type="ECO:0000313" key="2">
    <source>
        <dbReference type="Proteomes" id="UP000192578"/>
    </source>
</evidence>
<keyword evidence="2" id="KW-1185">Reference proteome</keyword>
<reference evidence="2" key="1">
    <citation type="submission" date="2017-01" db="EMBL/GenBank/DDBJ databases">
        <title>Comparative genomics of anhydrobiosis in the tardigrade Hypsibius dujardini.</title>
        <authorList>
            <person name="Yoshida Y."/>
            <person name="Koutsovoulos G."/>
            <person name="Laetsch D."/>
            <person name="Stevens L."/>
            <person name="Kumar S."/>
            <person name="Horikawa D."/>
            <person name="Ishino K."/>
            <person name="Komine S."/>
            <person name="Tomita M."/>
            <person name="Blaxter M."/>
            <person name="Arakawa K."/>
        </authorList>
    </citation>
    <scope>NUCLEOTIDE SEQUENCE [LARGE SCALE GENOMIC DNA]</scope>
    <source>
        <strain evidence="2">Z151</strain>
    </source>
</reference>
<comment type="caution">
    <text evidence="1">The sequence shown here is derived from an EMBL/GenBank/DDBJ whole genome shotgun (WGS) entry which is preliminary data.</text>
</comment>
<evidence type="ECO:0000313" key="1">
    <source>
        <dbReference type="EMBL" id="OWA49959.1"/>
    </source>
</evidence>
<organism evidence="1 2">
    <name type="scientific">Hypsibius exemplaris</name>
    <name type="common">Freshwater tardigrade</name>
    <dbReference type="NCBI Taxonomy" id="2072580"/>
    <lineage>
        <taxon>Eukaryota</taxon>
        <taxon>Metazoa</taxon>
        <taxon>Ecdysozoa</taxon>
        <taxon>Tardigrada</taxon>
        <taxon>Eutardigrada</taxon>
        <taxon>Parachela</taxon>
        <taxon>Hypsibioidea</taxon>
        <taxon>Hypsibiidae</taxon>
        <taxon>Hypsibius</taxon>
    </lineage>
</organism>
<proteinExistence type="predicted"/>
<protein>
    <submittedName>
        <fullName evidence="1">Uncharacterized protein</fullName>
    </submittedName>
</protein>
<name>A0A9X6NID9_HYPEX</name>
<gene>
    <name evidence="1" type="ORF">BV898_14491</name>
</gene>
<dbReference type="AlphaFoldDB" id="A0A9X6NID9"/>
<dbReference type="EMBL" id="MTYJ01000178">
    <property type="protein sequence ID" value="OWA49959.1"/>
    <property type="molecule type" value="Genomic_DNA"/>
</dbReference>